<proteinExistence type="predicted"/>
<sequence>MIYQNNDFFATPPQGTARVVFPTSKQDFKRFDSSCTTITAQQVEVADWCQKTRRLPVSYLAHIDITEYDKTGELTAVADIGKLLFVHCNWPQHGGDAFCAEKPPSRRVGKRRTAQCNLH</sequence>
<protein>
    <submittedName>
        <fullName evidence="1">Uncharacterized protein</fullName>
    </submittedName>
</protein>
<accession>A0AAV3YKQ1</accession>
<dbReference type="Proteomes" id="UP000735302">
    <property type="component" value="Unassembled WGS sequence"/>
</dbReference>
<evidence type="ECO:0000313" key="2">
    <source>
        <dbReference type="Proteomes" id="UP000735302"/>
    </source>
</evidence>
<organism evidence="1 2">
    <name type="scientific">Plakobranchus ocellatus</name>
    <dbReference type="NCBI Taxonomy" id="259542"/>
    <lineage>
        <taxon>Eukaryota</taxon>
        <taxon>Metazoa</taxon>
        <taxon>Spiralia</taxon>
        <taxon>Lophotrochozoa</taxon>
        <taxon>Mollusca</taxon>
        <taxon>Gastropoda</taxon>
        <taxon>Heterobranchia</taxon>
        <taxon>Euthyneura</taxon>
        <taxon>Panpulmonata</taxon>
        <taxon>Sacoglossa</taxon>
        <taxon>Placobranchoidea</taxon>
        <taxon>Plakobranchidae</taxon>
        <taxon>Plakobranchus</taxon>
    </lineage>
</organism>
<gene>
    <name evidence="1" type="ORF">PoB_000957000</name>
</gene>
<dbReference type="EMBL" id="BLXT01001085">
    <property type="protein sequence ID" value="GFN83064.1"/>
    <property type="molecule type" value="Genomic_DNA"/>
</dbReference>
<dbReference type="AlphaFoldDB" id="A0AAV3YKQ1"/>
<keyword evidence="2" id="KW-1185">Reference proteome</keyword>
<name>A0AAV3YKQ1_9GAST</name>
<evidence type="ECO:0000313" key="1">
    <source>
        <dbReference type="EMBL" id="GFN83064.1"/>
    </source>
</evidence>
<reference evidence="1 2" key="1">
    <citation type="journal article" date="2021" name="Elife">
        <title>Chloroplast acquisition without the gene transfer in kleptoplastic sea slugs, Plakobranchus ocellatus.</title>
        <authorList>
            <person name="Maeda T."/>
            <person name="Takahashi S."/>
            <person name="Yoshida T."/>
            <person name="Shimamura S."/>
            <person name="Takaki Y."/>
            <person name="Nagai Y."/>
            <person name="Toyoda A."/>
            <person name="Suzuki Y."/>
            <person name="Arimoto A."/>
            <person name="Ishii H."/>
            <person name="Satoh N."/>
            <person name="Nishiyama T."/>
            <person name="Hasebe M."/>
            <person name="Maruyama T."/>
            <person name="Minagawa J."/>
            <person name="Obokata J."/>
            <person name="Shigenobu S."/>
        </authorList>
    </citation>
    <scope>NUCLEOTIDE SEQUENCE [LARGE SCALE GENOMIC DNA]</scope>
</reference>
<comment type="caution">
    <text evidence="1">The sequence shown here is derived from an EMBL/GenBank/DDBJ whole genome shotgun (WGS) entry which is preliminary data.</text>
</comment>